<dbReference type="EMBL" id="JADULK010000002">
    <property type="protein sequence ID" value="MBH1928824.1"/>
    <property type="molecule type" value="Genomic_DNA"/>
</dbReference>
<dbReference type="RefSeq" id="WP_126532094.1">
    <property type="nucleotide sequence ID" value="NZ_JADULK010000002.1"/>
</dbReference>
<name>A0ABS0M8Z5_SERRU</name>
<comment type="caution">
    <text evidence="1">The sequence shown here is derived from an EMBL/GenBank/DDBJ whole genome shotgun (WGS) entry which is preliminary data.</text>
</comment>
<evidence type="ECO:0000313" key="2">
    <source>
        <dbReference type="Proteomes" id="UP000624159"/>
    </source>
</evidence>
<accession>A0ABS0M8Z5</accession>
<sequence length="75" mass="8679">MGLNARHAFRLSCFFILGGGGFPDGYRLARRDRSWINIIPTWTFSVQQEINFWQEISKAARHRVWKKVAPMVGNA</sequence>
<proteinExistence type="predicted"/>
<evidence type="ECO:0000313" key="1">
    <source>
        <dbReference type="EMBL" id="MBH1928824.1"/>
    </source>
</evidence>
<organism evidence="1 2">
    <name type="scientific">Serratia rubidaea</name>
    <name type="common">Serratia marinorubra</name>
    <dbReference type="NCBI Taxonomy" id="61652"/>
    <lineage>
        <taxon>Bacteria</taxon>
        <taxon>Pseudomonadati</taxon>
        <taxon>Pseudomonadota</taxon>
        <taxon>Gammaproteobacteria</taxon>
        <taxon>Enterobacterales</taxon>
        <taxon>Yersiniaceae</taxon>
        <taxon>Serratia</taxon>
    </lineage>
</organism>
<protein>
    <submittedName>
        <fullName evidence="1">Uncharacterized protein</fullName>
    </submittedName>
</protein>
<reference evidence="1 2" key="1">
    <citation type="submission" date="2020-11" db="EMBL/GenBank/DDBJ databases">
        <title>Enhanced detection system for hospital associated transmission using whole genome sequencing surveillance.</title>
        <authorList>
            <person name="Harrison L.H."/>
            <person name="Van Tyne D."/>
            <person name="Marsh J.W."/>
            <person name="Griffith M.P."/>
            <person name="Snyder D.J."/>
            <person name="Cooper V.S."/>
            <person name="Mustapha M."/>
        </authorList>
    </citation>
    <scope>NUCLEOTIDE SEQUENCE [LARGE SCALE GENOMIC DNA]</scope>
    <source>
        <strain evidence="1 2">SER00230</strain>
    </source>
</reference>
<gene>
    <name evidence="1" type="ORF">I5U13_03970</name>
</gene>
<dbReference type="Proteomes" id="UP000624159">
    <property type="component" value="Unassembled WGS sequence"/>
</dbReference>
<keyword evidence="2" id="KW-1185">Reference proteome</keyword>